<dbReference type="EMBL" id="CADCWO010000038">
    <property type="protein sequence ID" value="CAA9560307.1"/>
    <property type="molecule type" value="Genomic_DNA"/>
</dbReference>
<keyword evidence="1" id="KW-0812">Transmembrane</keyword>
<accession>A0A6J4UTA1</accession>
<feature type="transmembrane region" description="Helical" evidence="1">
    <location>
        <begin position="42"/>
        <end position="61"/>
    </location>
</feature>
<keyword evidence="1" id="KW-1133">Transmembrane helix</keyword>
<dbReference type="AlphaFoldDB" id="A0A6J4UTA1"/>
<gene>
    <name evidence="2" type="ORF">AVDCRST_MAG81-577</name>
</gene>
<protein>
    <submittedName>
        <fullName evidence="2">Uncharacterized protein</fullName>
    </submittedName>
</protein>
<sequence>MDILERISTSSAATMKACNGSDYSCYTSINSDALLQGPGLEMVGGVSIVAILLVGVIATLLNSPRWD</sequence>
<organism evidence="2">
    <name type="scientific">uncultured Synechococcales cyanobacterium</name>
    <dbReference type="NCBI Taxonomy" id="1936017"/>
    <lineage>
        <taxon>Bacteria</taxon>
        <taxon>Bacillati</taxon>
        <taxon>Cyanobacteriota</taxon>
        <taxon>Cyanophyceae</taxon>
        <taxon>Synechococcales</taxon>
        <taxon>environmental samples</taxon>
    </lineage>
</organism>
<name>A0A6J4UTA1_9CYAN</name>
<evidence type="ECO:0000313" key="2">
    <source>
        <dbReference type="EMBL" id="CAA9560307.1"/>
    </source>
</evidence>
<keyword evidence="1" id="KW-0472">Membrane</keyword>
<proteinExistence type="predicted"/>
<evidence type="ECO:0000256" key="1">
    <source>
        <dbReference type="SAM" id="Phobius"/>
    </source>
</evidence>
<reference evidence="2" key="1">
    <citation type="submission" date="2020-02" db="EMBL/GenBank/DDBJ databases">
        <authorList>
            <person name="Meier V. D."/>
        </authorList>
    </citation>
    <scope>NUCLEOTIDE SEQUENCE</scope>
    <source>
        <strain evidence="2">AVDCRST_MAG81</strain>
    </source>
</reference>